<dbReference type="EMBL" id="WJBH02000007">
    <property type="protein sequence ID" value="KAI9555130.1"/>
    <property type="molecule type" value="Genomic_DNA"/>
</dbReference>
<dbReference type="AlphaFoldDB" id="A0AAD5L2Q7"/>
<keyword evidence="2" id="KW-1185">Reference proteome</keyword>
<reference evidence="1 2" key="1">
    <citation type="submission" date="2022-05" db="EMBL/GenBank/DDBJ databases">
        <title>A multi-omics perspective on studying reproductive biology in Daphnia sinensis.</title>
        <authorList>
            <person name="Jia J."/>
        </authorList>
    </citation>
    <scope>NUCLEOTIDE SEQUENCE [LARGE SCALE GENOMIC DNA]</scope>
    <source>
        <strain evidence="1 2">WSL</strain>
    </source>
</reference>
<comment type="caution">
    <text evidence="1">The sequence shown here is derived from an EMBL/GenBank/DDBJ whole genome shotgun (WGS) entry which is preliminary data.</text>
</comment>
<organism evidence="1 2">
    <name type="scientific">Daphnia sinensis</name>
    <dbReference type="NCBI Taxonomy" id="1820382"/>
    <lineage>
        <taxon>Eukaryota</taxon>
        <taxon>Metazoa</taxon>
        <taxon>Ecdysozoa</taxon>
        <taxon>Arthropoda</taxon>
        <taxon>Crustacea</taxon>
        <taxon>Branchiopoda</taxon>
        <taxon>Diplostraca</taxon>
        <taxon>Cladocera</taxon>
        <taxon>Anomopoda</taxon>
        <taxon>Daphniidae</taxon>
        <taxon>Daphnia</taxon>
        <taxon>Daphnia similis group</taxon>
    </lineage>
</organism>
<accession>A0AAD5L2Q7</accession>
<protein>
    <submittedName>
        <fullName evidence="1">Uncharacterized protein</fullName>
    </submittedName>
</protein>
<evidence type="ECO:0000313" key="2">
    <source>
        <dbReference type="Proteomes" id="UP000820818"/>
    </source>
</evidence>
<dbReference type="Proteomes" id="UP000820818">
    <property type="component" value="Linkage Group LG7"/>
</dbReference>
<sequence length="63" mass="7227">MTQNLVAFTEAASQKPTSNKYFMADWFRPPKENFWLAFGIVDGERSLYGYFLLIIEGHAISHA</sequence>
<name>A0AAD5L2Q7_9CRUS</name>
<gene>
    <name evidence="1" type="ORF">GHT06_017645</name>
</gene>
<proteinExistence type="predicted"/>
<evidence type="ECO:0000313" key="1">
    <source>
        <dbReference type="EMBL" id="KAI9555130.1"/>
    </source>
</evidence>